<dbReference type="CDD" id="cd07377">
    <property type="entry name" value="WHTH_GntR"/>
    <property type="match status" value="1"/>
</dbReference>
<dbReference type="GO" id="GO:0003677">
    <property type="term" value="F:DNA binding"/>
    <property type="evidence" value="ECO:0007669"/>
    <property type="project" value="UniProtKB-KW"/>
</dbReference>
<evidence type="ECO:0000256" key="2">
    <source>
        <dbReference type="ARBA" id="ARBA00023125"/>
    </source>
</evidence>
<dbReference type="PROSITE" id="PS50949">
    <property type="entry name" value="HTH_GNTR"/>
    <property type="match status" value="1"/>
</dbReference>
<evidence type="ECO:0000256" key="1">
    <source>
        <dbReference type="ARBA" id="ARBA00023015"/>
    </source>
</evidence>
<feature type="domain" description="HTH gntR-type" evidence="4">
    <location>
        <begin position="13"/>
        <end position="80"/>
    </location>
</feature>
<proteinExistence type="predicted"/>
<evidence type="ECO:0000313" key="5">
    <source>
        <dbReference type="EMBL" id="NDO71174.1"/>
    </source>
</evidence>
<dbReference type="Proteomes" id="UP000474104">
    <property type="component" value="Unassembled WGS sequence"/>
</dbReference>
<keyword evidence="2" id="KW-0238">DNA-binding</keyword>
<dbReference type="GO" id="GO:0003700">
    <property type="term" value="F:DNA-binding transcription factor activity"/>
    <property type="evidence" value="ECO:0007669"/>
    <property type="project" value="InterPro"/>
</dbReference>
<dbReference type="PANTHER" id="PTHR43537:SF24">
    <property type="entry name" value="GLUCONATE OPERON TRANSCRIPTIONAL REPRESSOR"/>
    <property type="match status" value="1"/>
</dbReference>
<dbReference type="AlphaFoldDB" id="A0A9X5CAS8"/>
<dbReference type="Pfam" id="PF07729">
    <property type="entry name" value="FCD"/>
    <property type="match status" value="1"/>
</dbReference>
<dbReference type="InterPro" id="IPR036390">
    <property type="entry name" value="WH_DNA-bd_sf"/>
</dbReference>
<keyword evidence="3" id="KW-0804">Transcription</keyword>
<comment type="caution">
    <text evidence="5">The sequence shown here is derived from an EMBL/GenBank/DDBJ whole genome shotgun (WGS) entry which is preliminary data.</text>
</comment>
<dbReference type="SUPFAM" id="SSF46785">
    <property type="entry name" value="Winged helix' DNA-binding domain"/>
    <property type="match status" value="1"/>
</dbReference>
<keyword evidence="1" id="KW-0805">Transcription regulation</keyword>
<accession>A0A9X5CAS8</accession>
<dbReference type="InterPro" id="IPR036388">
    <property type="entry name" value="WH-like_DNA-bd_sf"/>
</dbReference>
<dbReference type="InterPro" id="IPR000524">
    <property type="entry name" value="Tscrpt_reg_HTH_GntR"/>
</dbReference>
<name>A0A9X5CAS8_9FIRM</name>
<dbReference type="Gene3D" id="1.20.120.530">
    <property type="entry name" value="GntR ligand-binding domain-like"/>
    <property type="match status" value="1"/>
</dbReference>
<evidence type="ECO:0000313" key="6">
    <source>
        <dbReference type="Proteomes" id="UP000474104"/>
    </source>
</evidence>
<dbReference type="SMART" id="SM00895">
    <property type="entry name" value="FCD"/>
    <property type="match status" value="1"/>
</dbReference>
<dbReference type="PANTHER" id="PTHR43537">
    <property type="entry name" value="TRANSCRIPTIONAL REGULATOR, GNTR FAMILY"/>
    <property type="match status" value="1"/>
</dbReference>
<dbReference type="Pfam" id="PF00392">
    <property type="entry name" value="GntR"/>
    <property type="match status" value="1"/>
</dbReference>
<gene>
    <name evidence="5" type="ORF">FMM80_21995</name>
</gene>
<dbReference type="EMBL" id="VIRB01000133">
    <property type="protein sequence ID" value="NDO71174.1"/>
    <property type="molecule type" value="Genomic_DNA"/>
</dbReference>
<reference evidence="5 6" key="1">
    <citation type="submission" date="2019-07" db="EMBL/GenBank/DDBJ databases">
        <title>Draft genome sequences of 15 bacterial species constituting the stable defined intestinal microbiota of the GM15 gnotobiotic mouse model.</title>
        <authorList>
            <person name="Elie C."/>
            <person name="Mathieu A."/>
            <person name="Saliou A."/>
            <person name="Darnaud M."/>
            <person name="Leulier F."/>
            <person name="Tamellini A."/>
        </authorList>
    </citation>
    <scope>NUCLEOTIDE SEQUENCE [LARGE SCALE GENOMIC DNA]</scope>
    <source>
        <strain evidence="6">ASF 502</strain>
    </source>
</reference>
<sequence>MPIMLNEITDESLKEKDAIYNILKRWIVEGKLEPAEKISDLEIAKNFHVSRTPVREALKRLEAQKLIVMKPGKSTIVSEIETDNIEQWYQPMAALQQLAARIAASRMTPTHILCLKEINEKFRIAIEENRHLDSFECDREFHDYILRIAGNEYIIDFCNTLMIHIQRLEYKHFRIGGNLMQSVRDHQKMIQAFEIRDEFMAQQMMLNNWNMTVLSLRAILGQAEAAG</sequence>
<dbReference type="RefSeq" id="WP_004080127.1">
    <property type="nucleotide sequence ID" value="NZ_CASCYM010000023.1"/>
</dbReference>
<evidence type="ECO:0000259" key="4">
    <source>
        <dbReference type="PROSITE" id="PS50949"/>
    </source>
</evidence>
<dbReference type="InterPro" id="IPR011711">
    <property type="entry name" value="GntR_C"/>
</dbReference>
<organism evidence="5 6">
    <name type="scientific">Schaedlerella arabinosiphila</name>
    <dbReference type="NCBI Taxonomy" id="2044587"/>
    <lineage>
        <taxon>Bacteria</taxon>
        <taxon>Bacillati</taxon>
        <taxon>Bacillota</taxon>
        <taxon>Clostridia</taxon>
        <taxon>Lachnospirales</taxon>
        <taxon>Lachnospiraceae</taxon>
        <taxon>Schaedlerella</taxon>
    </lineage>
</organism>
<dbReference type="Gene3D" id="1.10.10.10">
    <property type="entry name" value="Winged helix-like DNA-binding domain superfamily/Winged helix DNA-binding domain"/>
    <property type="match status" value="1"/>
</dbReference>
<dbReference type="OrthoDB" id="389878at2"/>
<dbReference type="SUPFAM" id="SSF48008">
    <property type="entry name" value="GntR ligand-binding domain-like"/>
    <property type="match status" value="1"/>
</dbReference>
<evidence type="ECO:0000256" key="3">
    <source>
        <dbReference type="ARBA" id="ARBA00023163"/>
    </source>
</evidence>
<protein>
    <submittedName>
        <fullName evidence="5">GntR family transcriptional regulator</fullName>
    </submittedName>
</protein>
<dbReference type="InterPro" id="IPR008920">
    <property type="entry name" value="TF_FadR/GntR_C"/>
</dbReference>
<dbReference type="SMART" id="SM00345">
    <property type="entry name" value="HTH_GNTR"/>
    <property type="match status" value="1"/>
</dbReference>